<name>A0A075IC17_9EURY</name>
<evidence type="ECO:0000313" key="2">
    <source>
        <dbReference type="EMBL" id="AIF23668.1"/>
    </source>
</evidence>
<dbReference type="PANTHER" id="PTHR43575">
    <property type="entry name" value="PROTEIN ABCI7, CHLOROPLASTIC"/>
    <property type="match status" value="1"/>
</dbReference>
<dbReference type="InterPro" id="IPR055346">
    <property type="entry name" value="Fe-S_cluster_assembly_SufBD"/>
</dbReference>
<accession>A0A075IC17</accession>
<dbReference type="InterPro" id="IPR037284">
    <property type="entry name" value="SUF_FeS_clus_asmbl_SufBD_sf"/>
</dbReference>
<dbReference type="InterPro" id="IPR000825">
    <property type="entry name" value="SUF_FeS_clus_asmbl_SufBD_core"/>
</dbReference>
<dbReference type="AlphaFoldDB" id="A0A075IC17"/>
<sequence>MDAAAEYLSLDEPGRSSHLWKYTPWRRVHPTGDIASIPDVGTPRLKLVGLDGGDAPEGIRLEEGVRSVSGLPEGDVVTGSFLQAASASSQWILRIEPGFSSQHPVILDIDVKGSSSILHLSLDVGRLSELELITRVRGSGEWFGLLRTGEIGAGAVLNDVVVCLQDEGTLLRVDSIAIGRDAQVRAGTVSSGSERTKADLRYRMGEPGGNLRVLGSVLSADSMHIDHHVEIHHDAPETFSRLTWNSACGGDSRTIGTGMLRVSDGSRGADAAQIFHNLLLSVNAEADSIPELEVLEHEVVGCGHGTANGPLDENQLFYLGCRGFDPSDARGALIAAFLNSTLSEMGSDVLHGWLVRLLTVELESRNP</sequence>
<feature type="domain" description="SUF system FeS cluster assembly SufBD core" evidence="1">
    <location>
        <begin position="119"/>
        <end position="337"/>
    </location>
</feature>
<dbReference type="EMBL" id="KF901237">
    <property type="protein sequence ID" value="AIF23668.1"/>
    <property type="molecule type" value="Genomic_DNA"/>
</dbReference>
<dbReference type="SUPFAM" id="SSF101960">
    <property type="entry name" value="Stabilizer of iron transporter SufD"/>
    <property type="match status" value="1"/>
</dbReference>
<dbReference type="Pfam" id="PF01458">
    <property type="entry name" value="SUFBD_core"/>
    <property type="match status" value="1"/>
</dbReference>
<evidence type="ECO:0000259" key="1">
    <source>
        <dbReference type="Pfam" id="PF01458"/>
    </source>
</evidence>
<proteinExistence type="predicted"/>
<dbReference type="PANTHER" id="PTHR43575:SF1">
    <property type="entry name" value="PROTEIN ABCI7, CHLOROPLASTIC"/>
    <property type="match status" value="1"/>
</dbReference>
<reference evidence="2" key="1">
    <citation type="journal article" date="2014" name="Genome Biol. Evol.">
        <title>Pangenome evidence for extensive interdomain horizontal transfer affecting lineage core and shell genes in uncultured planktonic thaumarchaeota and euryarchaeota.</title>
        <authorList>
            <person name="Deschamps P."/>
            <person name="Zivanovic Y."/>
            <person name="Moreira D."/>
            <person name="Rodriguez-Valera F."/>
            <person name="Lopez-Garcia P."/>
        </authorList>
    </citation>
    <scope>NUCLEOTIDE SEQUENCE</scope>
</reference>
<dbReference type="GO" id="GO:0016226">
    <property type="term" value="P:iron-sulfur cluster assembly"/>
    <property type="evidence" value="ECO:0007669"/>
    <property type="project" value="InterPro"/>
</dbReference>
<protein>
    <submittedName>
        <fullName evidence="2">FeS assembly protein (SufD)</fullName>
    </submittedName>
</protein>
<organism evidence="2">
    <name type="scientific">uncultured marine group II/III euryarchaeote SAT1000_17_H07</name>
    <dbReference type="NCBI Taxonomy" id="1456562"/>
    <lineage>
        <taxon>Archaea</taxon>
        <taxon>Methanobacteriati</taxon>
        <taxon>Methanobacteriota</taxon>
        <taxon>environmental samples</taxon>
    </lineage>
</organism>
<gene>
    <name evidence="2" type="primary">sufD</name>
</gene>